<dbReference type="InterPro" id="IPR002347">
    <property type="entry name" value="SDR_fam"/>
</dbReference>
<dbReference type="InterPro" id="IPR036291">
    <property type="entry name" value="NAD(P)-bd_dom_sf"/>
</dbReference>
<dbReference type="FunFam" id="3.40.50.720:FF:000084">
    <property type="entry name" value="Short-chain dehydrogenase reductase"/>
    <property type="match status" value="1"/>
</dbReference>
<dbReference type="Proteomes" id="UP000323300">
    <property type="component" value="Unassembled WGS sequence"/>
</dbReference>
<dbReference type="NCBIfam" id="TIGR01832">
    <property type="entry name" value="kduD"/>
    <property type="match status" value="1"/>
</dbReference>
<sequence>MTDLSAFSLSGKKIIVTGANTGIGQGIALSVAKAGATVIGVGRSSMDETAASVAAVGGSFIPIACDLGDHKAAAAMLDAAWSEHGPVDGLVNNAGIIRRADAVDFTEEDWDDVMDINLKSLFFLTQALARKAIAAGREGRVVNIASMLSFQGGIRVASYTASKHGVLGVTRLLACEWAAKGINVNAIAPGYIVTNNTEALRNDPDRSTAILGRIPAGRWGEASDIGDAAVFLLAPASKYMHGAVVPVDGGWLAR</sequence>
<dbReference type="InterPro" id="IPR020904">
    <property type="entry name" value="Sc_DH/Rdtase_CS"/>
</dbReference>
<dbReference type="InterPro" id="IPR011286">
    <property type="entry name" value="2-deoxy-D-gluc_3_DH"/>
</dbReference>
<dbReference type="GO" id="GO:0051287">
    <property type="term" value="F:NAD binding"/>
    <property type="evidence" value="ECO:0007669"/>
    <property type="project" value="InterPro"/>
</dbReference>
<dbReference type="Pfam" id="PF13561">
    <property type="entry name" value="adh_short_C2"/>
    <property type="match status" value="1"/>
</dbReference>
<dbReference type="PROSITE" id="PS00061">
    <property type="entry name" value="ADH_SHORT"/>
    <property type="match status" value="1"/>
</dbReference>
<proteinExistence type="inferred from homology"/>
<accession>A0A1I4AWN6</accession>
<dbReference type="RefSeq" id="WP_149761064.1">
    <property type="nucleotide sequence ID" value="NZ_BSPE01000078.1"/>
</dbReference>
<feature type="domain" description="Ketoreductase" evidence="3">
    <location>
        <begin position="12"/>
        <end position="180"/>
    </location>
</feature>
<evidence type="ECO:0000313" key="4">
    <source>
        <dbReference type="EMBL" id="SFK60703.1"/>
    </source>
</evidence>
<gene>
    <name evidence="4" type="ORF">SAMN04488498_10915</name>
</gene>
<evidence type="ECO:0000313" key="5">
    <source>
        <dbReference type="Proteomes" id="UP000323300"/>
    </source>
</evidence>
<dbReference type="SMART" id="SM00822">
    <property type="entry name" value="PKS_KR"/>
    <property type="match status" value="1"/>
</dbReference>
<dbReference type="EMBL" id="FOSL01000009">
    <property type="protein sequence ID" value="SFK60703.1"/>
    <property type="molecule type" value="Genomic_DNA"/>
</dbReference>
<dbReference type="AlphaFoldDB" id="A0A1I4AWN6"/>
<dbReference type="SUPFAM" id="SSF51735">
    <property type="entry name" value="NAD(P)-binding Rossmann-fold domains"/>
    <property type="match status" value="1"/>
</dbReference>
<dbReference type="GO" id="GO:0008678">
    <property type="term" value="F:2-deoxy-D-gluconate 3-dehydrogenase activity"/>
    <property type="evidence" value="ECO:0007669"/>
    <property type="project" value="InterPro"/>
</dbReference>
<organism evidence="4 5">
    <name type="scientific">Neomesorhizobium albiziae</name>
    <dbReference type="NCBI Taxonomy" id="335020"/>
    <lineage>
        <taxon>Bacteria</taxon>
        <taxon>Pseudomonadati</taxon>
        <taxon>Pseudomonadota</taxon>
        <taxon>Alphaproteobacteria</taxon>
        <taxon>Hyphomicrobiales</taxon>
        <taxon>Phyllobacteriaceae</taxon>
        <taxon>Neomesorhizobium</taxon>
    </lineage>
</organism>
<evidence type="ECO:0000256" key="2">
    <source>
        <dbReference type="ARBA" id="ARBA00023002"/>
    </source>
</evidence>
<name>A0A1I4AWN6_9HYPH</name>
<keyword evidence="5" id="KW-1185">Reference proteome</keyword>
<dbReference type="Gene3D" id="3.40.50.720">
    <property type="entry name" value="NAD(P)-binding Rossmann-like Domain"/>
    <property type="match status" value="1"/>
</dbReference>
<dbReference type="InterPro" id="IPR057326">
    <property type="entry name" value="KR_dom"/>
</dbReference>
<evidence type="ECO:0000259" key="3">
    <source>
        <dbReference type="SMART" id="SM00822"/>
    </source>
</evidence>
<dbReference type="PRINTS" id="PR00081">
    <property type="entry name" value="GDHRDH"/>
</dbReference>
<dbReference type="PRINTS" id="PR00080">
    <property type="entry name" value="SDRFAMILY"/>
</dbReference>
<reference evidence="4 5" key="1">
    <citation type="submission" date="2016-10" db="EMBL/GenBank/DDBJ databases">
        <authorList>
            <person name="Varghese N."/>
            <person name="Submissions S."/>
        </authorList>
    </citation>
    <scope>NUCLEOTIDE SEQUENCE [LARGE SCALE GENOMIC DNA]</scope>
    <source>
        <strain evidence="4 5">DSM 21822</strain>
    </source>
</reference>
<evidence type="ECO:0000256" key="1">
    <source>
        <dbReference type="ARBA" id="ARBA00006484"/>
    </source>
</evidence>
<dbReference type="OrthoDB" id="9796652at2"/>
<dbReference type="PANTHER" id="PTHR42760">
    <property type="entry name" value="SHORT-CHAIN DEHYDROGENASES/REDUCTASES FAMILY MEMBER"/>
    <property type="match status" value="1"/>
</dbReference>
<comment type="similarity">
    <text evidence="1">Belongs to the short-chain dehydrogenases/reductases (SDR) family.</text>
</comment>
<dbReference type="PANTHER" id="PTHR42760:SF5">
    <property type="entry name" value="2-DEHYDRO-3-DEOXY-D-GLUCONATE 5-DEHYDROGENASE"/>
    <property type="match status" value="1"/>
</dbReference>
<keyword evidence="2" id="KW-0560">Oxidoreductase</keyword>
<protein>
    <submittedName>
        <fullName evidence="4">2-deoxy-D-gluconate 3-dehydrogenase</fullName>
    </submittedName>
</protein>